<accession>A0A6U4A5F5</accession>
<protein>
    <recommendedName>
        <fullName evidence="3">DNA 3'-5' helicase</fullName>
        <ecNumber evidence="3">5.6.2.4</ecNumber>
    </recommendedName>
</protein>
<dbReference type="PANTHER" id="PTHR13710">
    <property type="entry name" value="DNA HELICASE RECQ FAMILY MEMBER"/>
    <property type="match status" value="1"/>
</dbReference>
<sequence>MRRARLLGLTATLCSNQVDGVRKMVGFDKNTVVLKRSTDRANLSYSVLDLGYFEGTNDAVMVKSVELLMPHVFLSAKTMIFVATRSDCDFLAKHLSASCIPSWPYHGKLEKATRRENWNAWSDAQGYAVLVSTSLGGTGRNQPMVDLVIQLTVRPNIYSMVQEFGRAGRKGQGSRCIVVAHPIYLQHVVSFVDFQDPIEYRMFIDVIEFIFTRAGCRRQKIQSLLGDELFCAGSCPSSDDVAKGKCDRCDVTKVLGTNLYSLLDVTNPAIALLKEIEHYSDGDGAHFVQIFSHGDWRSRLVPSVASACFMYVLINYLRFSKVTYKTDTGCFSTLMLNVDAIRSAHVISLRETIWVECDSSLGTSIYIT</sequence>
<dbReference type="InterPro" id="IPR027417">
    <property type="entry name" value="P-loop_NTPase"/>
</dbReference>
<dbReference type="AlphaFoldDB" id="A0A6U4A5F5"/>
<dbReference type="GO" id="GO:0009378">
    <property type="term" value="F:four-way junction helicase activity"/>
    <property type="evidence" value="ECO:0007669"/>
    <property type="project" value="TreeGrafter"/>
</dbReference>
<evidence type="ECO:0000313" key="5">
    <source>
        <dbReference type="EMBL" id="CAD9501844.1"/>
    </source>
</evidence>
<dbReference type="Gene3D" id="3.40.50.300">
    <property type="entry name" value="P-loop containing nucleotide triphosphate hydrolases"/>
    <property type="match status" value="1"/>
</dbReference>
<dbReference type="EMBL" id="HBGS01065160">
    <property type="protein sequence ID" value="CAD9501849.1"/>
    <property type="molecule type" value="Transcribed_RNA"/>
</dbReference>
<dbReference type="EMBL" id="HBGS01065159">
    <property type="protein sequence ID" value="CAD9501844.1"/>
    <property type="molecule type" value="Transcribed_RNA"/>
</dbReference>
<dbReference type="SUPFAM" id="SSF52540">
    <property type="entry name" value="P-loop containing nucleoside triphosphate hydrolases"/>
    <property type="match status" value="1"/>
</dbReference>
<dbReference type="EC" id="5.6.2.4" evidence="3"/>
<comment type="similarity">
    <text evidence="1">Belongs to the helicase family. RecQ subfamily.</text>
</comment>
<name>A0A6U4A5F5_9STRA</name>
<dbReference type="GO" id="GO:0043138">
    <property type="term" value="F:3'-5' DNA helicase activity"/>
    <property type="evidence" value="ECO:0007669"/>
    <property type="project" value="UniProtKB-EC"/>
</dbReference>
<dbReference type="GO" id="GO:0000724">
    <property type="term" value="P:double-strand break repair via homologous recombination"/>
    <property type="evidence" value="ECO:0007669"/>
    <property type="project" value="TreeGrafter"/>
</dbReference>
<evidence type="ECO:0000256" key="2">
    <source>
        <dbReference type="ARBA" id="ARBA00034617"/>
    </source>
</evidence>
<dbReference type="SMART" id="SM00490">
    <property type="entry name" value="HELICc"/>
    <property type="match status" value="1"/>
</dbReference>
<evidence type="ECO:0000256" key="3">
    <source>
        <dbReference type="ARBA" id="ARBA00034808"/>
    </source>
</evidence>
<dbReference type="InterPro" id="IPR001650">
    <property type="entry name" value="Helicase_C-like"/>
</dbReference>
<evidence type="ECO:0000256" key="1">
    <source>
        <dbReference type="ARBA" id="ARBA00005446"/>
    </source>
</evidence>
<dbReference type="PANTHER" id="PTHR13710:SF154">
    <property type="entry name" value="RECQ HELICASE, PUTATIVE (AFU_ORTHOLOGUE AFUA_6G14720)-RELATED"/>
    <property type="match status" value="1"/>
</dbReference>
<comment type="catalytic activity">
    <reaction evidence="2">
        <text>Couples ATP hydrolysis with the unwinding of duplex DNA by translocating in the 3'-5' direction.</text>
        <dbReference type="EC" id="5.6.2.4"/>
    </reaction>
</comment>
<dbReference type="GO" id="GO:0005694">
    <property type="term" value="C:chromosome"/>
    <property type="evidence" value="ECO:0007669"/>
    <property type="project" value="TreeGrafter"/>
</dbReference>
<gene>
    <name evidence="5" type="ORF">DSPE1174_LOCUS34040</name>
    <name evidence="6" type="ORF">DSPE1174_LOCUS34041</name>
</gene>
<feature type="domain" description="Helicase C-terminal" evidence="4">
    <location>
        <begin position="64"/>
        <end position="225"/>
    </location>
</feature>
<evidence type="ECO:0000313" key="6">
    <source>
        <dbReference type="EMBL" id="CAD9501849.1"/>
    </source>
</evidence>
<dbReference type="GO" id="GO:0005737">
    <property type="term" value="C:cytoplasm"/>
    <property type="evidence" value="ECO:0007669"/>
    <property type="project" value="TreeGrafter"/>
</dbReference>
<organism evidence="5">
    <name type="scientific">Octactis speculum</name>
    <dbReference type="NCBI Taxonomy" id="3111310"/>
    <lineage>
        <taxon>Eukaryota</taxon>
        <taxon>Sar</taxon>
        <taxon>Stramenopiles</taxon>
        <taxon>Ochrophyta</taxon>
        <taxon>Dictyochophyceae</taxon>
        <taxon>Dictyochales</taxon>
        <taxon>Dictyochaceae</taxon>
        <taxon>Octactis</taxon>
    </lineage>
</organism>
<dbReference type="Pfam" id="PF00271">
    <property type="entry name" value="Helicase_C"/>
    <property type="match status" value="1"/>
</dbReference>
<evidence type="ECO:0000259" key="4">
    <source>
        <dbReference type="PROSITE" id="PS51194"/>
    </source>
</evidence>
<reference evidence="5" key="1">
    <citation type="submission" date="2021-01" db="EMBL/GenBank/DDBJ databases">
        <authorList>
            <person name="Corre E."/>
            <person name="Pelletier E."/>
            <person name="Niang G."/>
            <person name="Scheremetjew M."/>
            <person name="Finn R."/>
            <person name="Kale V."/>
            <person name="Holt S."/>
            <person name="Cochrane G."/>
            <person name="Meng A."/>
            <person name="Brown T."/>
            <person name="Cohen L."/>
        </authorList>
    </citation>
    <scope>NUCLEOTIDE SEQUENCE</scope>
    <source>
        <strain evidence="5">CCMP1381</strain>
    </source>
</reference>
<dbReference type="PROSITE" id="PS51194">
    <property type="entry name" value="HELICASE_CTER"/>
    <property type="match status" value="1"/>
</dbReference>
<proteinExistence type="inferred from homology"/>